<sequence length="83" mass="8876">MVIQSLPQVFGVSSSDCADEVKASGFTACDDQGLFKIIREGKIKISVCATTMCAGTDGSCDKNSWELCEVLYVIEADTSWGSQ</sequence>
<proteinExistence type="predicted"/>
<dbReference type="AlphaFoldDB" id="A0A8X7QT30"/>
<dbReference type="Proteomes" id="UP000886595">
    <property type="component" value="Unassembled WGS sequence"/>
</dbReference>
<comment type="caution">
    <text evidence="1">The sequence shown here is derived from an EMBL/GenBank/DDBJ whole genome shotgun (WGS) entry which is preliminary data.</text>
</comment>
<protein>
    <submittedName>
        <fullName evidence="1">Uncharacterized protein</fullName>
    </submittedName>
</protein>
<name>A0A8X7QT30_BRACI</name>
<evidence type="ECO:0000313" key="2">
    <source>
        <dbReference type="Proteomes" id="UP000886595"/>
    </source>
</evidence>
<keyword evidence="2" id="KW-1185">Reference proteome</keyword>
<evidence type="ECO:0000313" key="1">
    <source>
        <dbReference type="EMBL" id="KAG2273198.1"/>
    </source>
</evidence>
<gene>
    <name evidence="1" type="ORF">Bca52824_067753</name>
</gene>
<accession>A0A8X7QT30</accession>
<organism evidence="1 2">
    <name type="scientific">Brassica carinata</name>
    <name type="common">Ethiopian mustard</name>
    <name type="synonym">Abyssinian cabbage</name>
    <dbReference type="NCBI Taxonomy" id="52824"/>
    <lineage>
        <taxon>Eukaryota</taxon>
        <taxon>Viridiplantae</taxon>
        <taxon>Streptophyta</taxon>
        <taxon>Embryophyta</taxon>
        <taxon>Tracheophyta</taxon>
        <taxon>Spermatophyta</taxon>
        <taxon>Magnoliopsida</taxon>
        <taxon>eudicotyledons</taxon>
        <taxon>Gunneridae</taxon>
        <taxon>Pentapetalae</taxon>
        <taxon>rosids</taxon>
        <taxon>malvids</taxon>
        <taxon>Brassicales</taxon>
        <taxon>Brassicaceae</taxon>
        <taxon>Brassiceae</taxon>
        <taxon>Brassica</taxon>
    </lineage>
</organism>
<dbReference type="EMBL" id="JAAMPC010000013">
    <property type="protein sequence ID" value="KAG2273198.1"/>
    <property type="molecule type" value="Genomic_DNA"/>
</dbReference>
<reference evidence="1 2" key="1">
    <citation type="submission" date="2020-02" db="EMBL/GenBank/DDBJ databases">
        <authorList>
            <person name="Ma Q."/>
            <person name="Huang Y."/>
            <person name="Song X."/>
            <person name="Pei D."/>
        </authorList>
    </citation>
    <scope>NUCLEOTIDE SEQUENCE [LARGE SCALE GENOMIC DNA]</scope>
    <source>
        <strain evidence="1">Sxm20200214</strain>
        <tissue evidence="1">Leaf</tissue>
    </source>
</reference>